<dbReference type="RefSeq" id="WP_249904389.1">
    <property type="nucleotide sequence ID" value="NZ_JAMGBA010000002.1"/>
</dbReference>
<protein>
    <recommendedName>
        <fullName evidence="2">L-glutamate gamma-semialdehyde dehydrogenase</fullName>
        <ecNumber evidence="2">1.2.1.88</ecNumber>
    </recommendedName>
</protein>
<gene>
    <name evidence="9" type="ORF">LZ496_09495</name>
</gene>
<dbReference type="Gene3D" id="3.40.309.10">
    <property type="entry name" value="Aldehyde Dehydrogenase, Chain A, domain 2"/>
    <property type="match status" value="1"/>
</dbReference>
<dbReference type="InterPro" id="IPR016163">
    <property type="entry name" value="Ald_DH_C"/>
</dbReference>
<dbReference type="InterPro" id="IPR029510">
    <property type="entry name" value="Ald_DH_CS_GLU"/>
</dbReference>
<dbReference type="InterPro" id="IPR050485">
    <property type="entry name" value="Proline_metab_enzyme"/>
</dbReference>
<dbReference type="PROSITE" id="PS00687">
    <property type="entry name" value="ALDEHYDE_DEHYDR_GLU"/>
    <property type="match status" value="1"/>
</dbReference>
<comment type="pathway">
    <text evidence="1">Amino-acid degradation; L-proline degradation into L-glutamate; L-glutamate from L-proline: step 2/2.</text>
</comment>
<evidence type="ECO:0000256" key="6">
    <source>
        <dbReference type="PROSITE-ProRule" id="PRU10007"/>
    </source>
</evidence>
<dbReference type="Proteomes" id="UP001203410">
    <property type="component" value="Unassembled WGS sequence"/>
</dbReference>
<dbReference type="InterPro" id="IPR016160">
    <property type="entry name" value="Ald_DH_CS_CYS"/>
</dbReference>
<evidence type="ECO:0000256" key="7">
    <source>
        <dbReference type="RuleBase" id="RU003345"/>
    </source>
</evidence>
<dbReference type="InterPro" id="IPR016161">
    <property type="entry name" value="Ald_DH/histidinol_DH"/>
</dbReference>
<comment type="catalytic activity">
    <reaction evidence="5">
        <text>L-glutamate 5-semialdehyde + NAD(+) + H2O = L-glutamate + NADH + 2 H(+)</text>
        <dbReference type="Rhea" id="RHEA:30235"/>
        <dbReference type="ChEBI" id="CHEBI:15377"/>
        <dbReference type="ChEBI" id="CHEBI:15378"/>
        <dbReference type="ChEBI" id="CHEBI:29985"/>
        <dbReference type="ChEBI" id="CHEBI:57540"/>
        <dbReference type="ChEBI" id="CHEBI:57945"/>
        <dbReference type="ChEBI" id="CHEBI:58066"/>
        <dbReference type="EC" id="1.2.1.88"/>
    </reaction>
</comment>
<evidence type="ECO:0000256" key="2">
    <source>
        <dbReference type="ARBA" id="ARBA00012884"/>
    </source>
</evidence>
<dbReference type="PANTHER" id="PTHR42862">
    <property type="entry name" value="DELTA-1-PYRROLINE-5-CARBOXYLATE DEHYDROGENASE 1, ISOFORM A-RELATED"/>
    <property type="match status" value="1"/>
</dbReference>
<dbReference type="PANTHER" id="PTHR42862:SF1">
    <property type="entry name" value="DELTA-1-PYRROLINE-5-CARBOXYLATE DEHYDROGENASE 2, ISOFORM A-RELATED"/>
    <property type="match status" value="1"/>
</dbReference>
<dbReference type="SUPFAM" id="SSF53720">
    <property type="entry name" value="ALDH-like"/>
    <property type="match status" value="1"/>
</dbReference>
<comment type="caution">
    <text evidence="9">The sequence shown here is derived from an EMBL/GenBank/DDBJ whole genome shotgun (WGS) entry which is preliminary data.</text>
</comment>
<evidence type="ECO:0000256" key="4">
    <source>
        <dbReference type="ARBA" id="ARBA00023027"/>
    </source>
</evidence>
<evidence type="ECO:0000256" key="3">
    <source>
        <dbReference type="ARBA" id="ARBA00023002"/>
    </source>
</evidence>
<sequence>MSNLPRVTYSNTGEDFAGVHAHLDVLIPEAEARLLGKSRPALIGGRDRIEGQIVVALSPIDRDIVLGEFPQANESLVDEAVEAARVAYPAWRDMGWPKRVEILRAGADVLAARKWDLSVACLVEVGKSRLEAVGEVEEAIDLIRHYCSEMERTDGFRDDRPGASSAERCRVVFRPYGVFGVIAPFNFPVALSIGMMSAALVAGNTVVFKPSDAAGLTGRLVVEALLAGGLPDGVLNLIQGGRMTGEALVRHPKVDGLAFTGSNAVGMTMLRHAAASQAMRPVLAEMGGKNPAFVTASADLSVAASGVARSAFGLSGQKCSAASKAYVARDILDQFLEALIAATGKLAVGDPRRQEVFMGPVINEKAVDRFSIATTEAASIGTIVAGGERLGGGIFDRGPYVQPTVVIGLPSEHRINRDELFAPFISVLPFDDLDAAIADANRSAFGLTAGVYTQDERELDLFLTTIEAGVLYANRASGATTGAWPGFQTFCGWKGSGTSGKGGLGSWYVPQFMREQSHTLFGTP</sequence>
<evidence type="ECO:0000313" key="9">
    <source>
        <dbReference type="EMBL" id="MCL6699014.1"/>
    </source>
</evidence>
<keyword evidence="3 7" id="KW-0560">Oxidoreductase</keyword>
<dbReference type="InterPro" id="IPR015590">
    <property type="entry name" value="Aldehyde_DH_dom"/>
</dbReference>
<evidence type="ECO:0000259" key="8">
    <source>
        <dbReference type="Pfam" id="PF00171"/>
    </source>
</evidence>
<dbReference type="InterPro" id="IPR016162">
    <property type="entry name" value="Ald_DH_N"/>
</dbReference>
<dbReference type="PROSITE" id="PS00070">
    <property type="entry name" value="ALDEHYDE_DEHYDR_CYS"/>
    <property type="match status" value="1"/>
</dbReference>
<evidence type="ECO:0000313" key="10">
    <source>
        <dbReference type="Proteomes" id="UP001203410"/>
    </source>
</evidence>
<feature type="domain" description="Aldehyde dehydrogenase" evidence="8">
    <location>
        <begin position="57"/>
        <end position="513"/>
    </location>
</feature>
<dbReference type="Gene3D" id="3.40.605.10">
    <property type="entry name" value="Aldehyde Dehydrogenase, Chain A, domain 1"/>
    <property type="match status" value="1"/>
</dbReference>
<evidence type="ECO:0000256" key="5">
    <source>
        <dbReference type="ARBA" id="ARBA00048142"/>
    </source>
</evidence>
<keyword evidence="10" id="KW-1185">Reference proteome</keyword>
<proteinExistence type="inferred from homology"/>
<accession>A0ABT0RVU7</accession>
<name>A0ABT0RVU7_9SPHN</name>
<reference evidence="9 10" key="1">
    <citation type="submission" date="2022-05" db="EMBL/GenBank/DDBJ databases">
        <authorList>
            <person name="Jo J.-H."/>
            <person name="Im W.-T."/>
        </authorList>
    </citation>
    <scope>NUCLEOTIDE SEQUENCE [LARGE SCALE GENOMIC DNA]</scope>
    <source>
        <strain evidence="9 10">NSE70-1</strain>
    </source>
</reference>
<dbReference type="EC" id="1.2.1.88" evidence="2"/>
<dbReference type="Pfam" id="PF00171">
    <property type="entry name" value="Aldedh"/>
    <property type="match status" value="1"/>
</dbReference>
<evidence type="ECO:0000256" key="1">
    <source>
        <dbReference type="ARBA" id="ARBA00004786"/>
    </source>
</evidence>
<comment type="similarity">
    <text evidence="7">Belongs to the aldehyde dehydrogenase family.</text>
</comment>
<dbReference type="EMBL" id="JAMGBA010000002">
    <property type="protein sequence ID" value="MCL6699014.1"/>
    <property type="molecule type" value="Genomic_DNA"/>
</dbReference>
<organism evidence="9 10">
    <name type="scientific">Sphingomonas caseinilyticus</name>
    <dbReference type="NCBI Taxonomy" id="2908205"/>
    <lineage>
        <taxon>Bacteria</taxon>
        <taxon>Pseudomonadati</taxon>
        <taxon>Pseudomonadota</taxon>
        <taxon>Alphaproteobacteria</taxon>
        <taxon>Sphingomonadales</taxon>
        <taxon>Sphingomonadaceae</taxon>
        <taxon>Sphingomonas</taxon>
    </lineage>
</organism>
<keyword evidence="4" id="KW-0520">NAD</keyword>
<feature type="active site" evidence="6">
    <location>
        <position position="285"/>
    </location>
</feature>